<comment type="caution">
    <text evidence="1">The sequence shown here is derived from an EMBL/GenBank/DDBJ whole genome shotgun (WGS) entry which is preliminary data.</text>
</comment>
<gene>
    <name evidence="1" type="ORF">O6H91_10G013000</name>
</gene>
<accession>A0ACC2CEX2</accession>
<dbReference type="EMBL" id="CM055101">
    <property type="protein sequence ID" value="KAJ7540399.1"/>
    <property type="molecule type" value="Genomic_DNA"/>
</dbReference>
<name>A0ACC2CEX2_DIPCM</name>
<proteinExistence type="predicted"/>
<protein>
    <submittedName>
        <fullName evidence="1">Uncharacterized protein</fullName>
    </submittedName>
</protein>
<keyword evidence="2" id="KW-1185">Reference proteome</keyword>
<evidence type="ECO:0000313" key="2">
    <source>
        <dbReference type="Proteomes" id="UP001162992"/>
    </source>
</evidence>
<reference evidence="2" key="1">
    <citation type="journal article" date="2024" name="Proc. Natl. Acad. Sci. U.S.A.">
        <title>Extraordinary preservation of gene collinearity over three hundred million years revealed in homosporous lycophytes.</title>
        <authorList>
            <person name="Li C."/>
            <person name="Wickell D."/>
            <person name="Kuo L.Y."/>
            <person name="Chen X."/>
            <person name="Nie B."/>
            <person name="Liao X."/>
            <person name="Peng D."/>
            <person name="Ji J."/>
            <person name="Jenkins J."/>
            <person name="Williams M."/>
            <person name="Shu S."/>
            <person name="Plott C."/>
            <person name="Barry K."/>
            <person name="Rajasekar S."/>
            <person name="Grimwood J."/>
            <person name="Han X."/>
            <person name="Sun S."/>
            <person name="Hou Z."/>
            <person name="He W."/>
            <person name="Dai G."/>
            <person name="Sun C."/>
            <person name="Schmutz J."/>
            <person name="Leebens-Mack J.H."/>
            <person name="Li F.W."/>
            <person name="Wang L."/>
        </authorList>
    </citation>
    <scope>NUCLEOTIDE SEQUENCE [LARGE SCALE GENOMIC DNA]</scope>
    <source>
        <strain evidence="2">cv. PW_Plant_1</strain>
    </source>
</reference>
<evidence type="ECO:0000313" key="1">
    <source>
        <dbReference type="EMBL" id="KAJ7540399.1"/>
    </source>
</evidence>
<organism evidence="1 2">
    <name type="scientific">Diphasiastrum complanatum</name>
    <name type="common">Issler's clubmoss</name>
    <name type="synonym">Lycopodium complanatum</name>
    <dbReference type="NCBI Taxonomy" id="34168"/>
    <lineage>
        <taxon>Eukaryota</taxon>
        <taxon>Viridiplantae</taxon>
        <taxon>Streptophyta</taxon>
        <taxon>Embryophyta</taxon>
        <taxon>Tracheophyta</taxon>
        <taxon>Lycopodiopsida</taxon>
        <taxon>Lycopodiales</taxon>
        <taxon>Lycopodiaceae</taxon>
        <taxon>Lycopodioideae</taxon>
        <taxon>Diphasiastrum</taxon>
    </lineage>
</organism>
<sequence length="673" mass="74641">MEAELRKEFSQNNFTIEDSETAQQCLSLCSSYDMTASDFVASWEVFYLNMQLDNGLVQSSQLEKFRQVLQNEQREAFRRKHSDIHFYTKDDVDMLMNNHDNDQDEITHGTPQTVPKTKRVSTPGQFRDASMDIDNQYVAPKTPASHGKTSTGASGQRPESSPLTPFSQRTNKCVVQFVFNKHLSEDASDVISTEASEDDFMRRLKPIQRLQVKIINGGPHAGCRYMYDRLESKFNELEKRIRRFVFAVSEHEQKNISHHVALASQEEVMVAGKVCCDGEGHLNSKSVLLEGSVEDSGGQRVRLDLHNISQYSLFPGQVLVVEGHNPSGHCLVASRLIDSIPLPLYFASHDHESPPAKRQASDQTAHLVADRSSTGLSILVAAGPFTTSDNLSFEPLGELLSHCRKKRPNLLLLLGPFVDSEHPQIKQGLVDKLFSHIFQEEIRMRIEEYCEEMGEGARVMFVPSSRDAHHNYVFPQPPFETNLFEDPGKQITLLANPGSFQIDKVTVCCCSMDILRHLSSEELSHGQPGASTDRLARLASHIVGQRSFYPLFPAAPGVPLDLSIAPEAMNLPCTPDILILPSDLAPFVKVLSSLATNTSESSGIKSDGKLEVDQVSMDFGHVGTICVNPGRLAKGVMGGTFVEMLIPTASEDLPVAQANKNLLARTKVVVTRI</sequence>
<dbReference type="Proteomes" id="UP001162992">
    <property type="component" value="Chromosome 10"/>
</dbReference>